<comment type="caution">
    <text evidence="6">The sequence shown here is derived from an EMBL/GenBank/DDBJ whole genome shotgun (WGS) entry which is preliminary data.</text>
</comment>
<dbReference type="PROSITE" id="PS50977">
    <property type="entry name" value="HTH_TETR_2"/>
    <property type="match status" value="1"/>
</dbReference>
<reference evidence="6 7" key="1">
    <citation type="submission" date="2020-05" db="EMBL/GenBank/DDBJ databases">
        <title>MicrobeNet Type strains.</title>
        <authorList>
            <person name="Nicholson A.C."/>
        </authorList>
    </citation>
    <scope>NUCLEOTIDE SEQUENCE [LARGE SCALE GENOMIC DNA]</scope>
    <source>
        <strain evidence="6 7">JCM 14282</strain>
    </source>
</reference>
<evidence type="ECO:0000256" key="1">
    <source>
        <dbReference type="ARBA" id="ARBA00023015"/>
    </source>
</evidence>
<evidence type="ECO:0000313" key="7">
    <source>
        <dbReference type="Proteomes" id="UP000543598"/>
    </source>
</evidence>
<dbReference type="SUPFAM" id="SSF46689">
    <property type="entry name" value="Homeodomain-like"/>
    <property type="match status" value="1"/>
</dbReference>
<evidence type="ECO:0000256" key="2">
    <source>
        <dbReference type="ARBA" id="ARBA00023125"/>
    </source>
</evidence>
<dbReference type="GO" id="GO:0003700">
    <property type="term" value="F:DNA-binding transcription factor activity"/>
    <property type="evidence" value="ECO:0007669"/>
    <property type="project" value="TreeGrafter"/>
</dbReference>
<keyword evidence="7" id="KW-1185">Reference proteome</keyword>
<evidence type="ECO:0000256" key="4">
    <source>
        <dbReference type="PROSITE-ProRule" id="PRU00335"/>
    </source>
</evidence>
<feature type="domain" description="HTH tetR-type" evidence="5">
    <location>
        <begin position="18"/>
        <end position="78"/>
    </location>
</feature>
<dbReference type="PANTHER" id="PTHR30055">
    <property type="entry name" value="HTH-TYPE TRANSCRIPTIONAL REGULATOR RUTR"/>
    <property type="match status" value="1"/>
</dbReference>
<dbReference type="GO" id="GO:0045892">
    <property type="term" value="P:negative regulation of DNA-templated transcription"/>
    <property type="evidence" value="ECO:0007669"/>
    <property type="project" value="InterPro"/>
</dbReference>
<sequence>MSLLWNRTQTTKRGPRPRFTLDEIADAGIALADEQGLDAVTMHAVAERLGTTKMALYRYVPGRAELDAVMLDRALGQPPDPVAGDWQTSLAAWARLVYERYLARPWSVELVQRPHPPGPCELAWFEAGLHTLAGLPLTGGEKLDALALLSGQAISIVRQQAFASTPEHDLAAALAPVFAERSSSYPQTAAAFADAADGGREGALRFGVERIVAGLEALARDRSDPAGTPVS</sequence>
<dbReference type="InterPro" id="IPR004111">
    <property type="entry name" value="Repressor_TetR_C"/>
</dbReference>
<accession>A0A7Y2M191</accession>
<evidence type="ECO:0000259" key="5">
    <source>
        <dbReference type="PROSITE" id="PS50977"/>
    </source>
</evidence>
<keyword evidence="3" id="KW-0804">Transcription</keyword>
<keyword evidence="1" id="KW-0805">Transcription regulation</keyword>
<keyword evidence="2 4" id="KW-0238">DNA-binding</keyword>
<dbReference type="Gene3D" id="1.10.10.60">
    <property type="entry name" value="Homeodomain-like"/>
    <property type="match status" value="1"/>
</dbReference>
<dbReference type="GO" id="GO:0000976">
    <property type="term" value="F:transcription cis-regulatory region binding"/>
    <property type="evidence" value="ECO:0007669"/>
    <property type="project" value="TreeGrafter"/>
</dbReference>
<dbReference type="InterPro" id="IPR001647">
    <property type="entry name" value="HTH_TetR"/>
</dbReference>
<dbReference type="Pfam" id="PF02909">
    <property type="entry name" value="TetR_C_1"/>
    <property type="match status" value="1"/>
</dbReference>
<dbReference type="SUPFAM" id="SSF48498">
    <property type="entry name" value="Tetracyclin repressor-like, C-terminal domain"/>
    <property type="match status" value="1"/>
</dbReference>
<evidence type="ECO:0000313" key="6">
    <source>
        <dbReference type="EMBL" id="NNH04589.1"/>
    </source>
</evidence>
<protein>
    <submittedName>
        <fullName evidence="6">TetR/AcrR family transcriptional regulator</fullName>
    </submittedName>
</protein>
<dbReference type="AlphaFoldDB" id="A0A7Y2M191"/>
<evidence type="ECO:0000256" key="3">
    <source>
        <dbReference type="ARBA" id="ARBA00023163"/>
    </source>
</evidence>
<dbReference type="EMBL" id="JABEMB010000018">
    <property type="protein sequence ID" value="NNH04589.1"/>
    <property type="molecule type" value="Genomic_DNA"/>
</dbReference>
<feature type="DNA-binding region" description="H-T-H motif" evidence="4">
    <location>
        <begin position="41"/>
        <end position="60"/>
    </location>
</feature>
<dbReference type="InterPro" id="IPR036271">
    <property type="entry name" value="Tet_transcr_reg_TetR-rel_C_sf"/>
</dbReference>
<dbReference type="Pfam" id="PF00440">
    <property type="entry name" value="TetR_N"/>
    <property type="match status" value="1"/>
</dbReference>
<dbReference type="Gene3D" id="1.10.357.10">
    <property type="entry name" value="Tetracycline Repressor, domain 2"/>
    <property type="match status" value="1"/>
</dbReference>
<gene>
    <name evidence="6" type="ORF">HLA99_12115</name>
</gene>
<organism evidence="6 7">
    <name type="scientific">Microbacterium ulmi</name>
    <dbReference type="NCBI Taxonomy" id="179095"/>
    <lineage>
        <taxon>Bacteria</taxon>
        <taxon>Bacillati</taxon>
        <taxon>Actinomycetota</taxon>
        <taxon>Actinomycetes</taxon>
        <taxon>Micrococcales</taxon>
        <taxon>Microbacteriaceae</taxon>
        <taxon>Microbacterium</taxon>
    </lineage>
</organism>
<name>A0A7Y2M191_9MICO</name>
<proteinExistence type="predicted"/>
<dbReference type="InterPro" id="IPR050109">
    <property type="entry name" value="HTH-type_TetR-like_transc_reg"/>
</dbReference>
<dbReference type="InterPro" id="IPR009057">
    <property type="entry name" value="Homeodomain-like_sf"/>
</dbReference>
<dbReference type="PANTHER" id="PTHR30055:SF151">
    <property type="entry name" value="TRANSCRIPTIONAL REGULATORY PROTEIN"/>
    <property type="match status" value="1"/>
</dbReference>
<dbReference type="Proteomes" id="UP000543598">
    <property type="component" value="Unassembled WGS sequence"/>
</dbReference>